<reference evidence="4" key="1">
    <citation type="journal article" date="2021" name="Sci. Rep.">
        <title>An efficient direct screening system for microorganisms that activate plant immune responses based on plant-microbe interactions using cultured plant cells.</title>
        <authorList>
            <person name="Kurokawa M."/>
            <person name="Nakano M."/>
            <person name="Kitahata N."/>
            <person name="Kuchitsu K."/>
            <person name="Furuya T."/>
        </authorList>
    </citation>
    <scope>NUCLEOTIDE SEQUENCE</scope>
    <source>
        <strain evidence="4">RS3R-1</strain>
    </source>
</reference>
<evidence type="ECO:0000313" key="5">
    <source>
        <dbReference type="Proteomes" id="UP001145022"/>
    </source>
</evidence>
<evidence type="ECO:0000256" key="1">
    <source>
        <dbReference type="ARBA" id="ARBA00005125"/>
    </source>
</evidence>
<protein>
    <submittedName>
        <fullName evidence="4">Epimerase/dehydratase</fullName>
    </submittedName>
</protein>
<dbReference type="PROSITE" id="PS51257">
    <property type="entry name" value="PROKAR_LIPOPROTEIN"/>
    <property type="match status" value="1"/>
</dbReference>
<name>A0ABQ5PP71_9PSED</name>
<dbReference type="InterPro" id="IPR036291">
    <property type="entry name" value="NAD(P)-bd_dom_sf"/>
</dbReference>
<dbReference type="Proteomes" id="UP001145022">
    <property type="component" value="Unassembled WGS sequence"/>
</dbReference>
<gene>
    <name evidence="4" type="primary">wbiB</name>
    <name evidence="4" type="ORF">RS3R1_43570</name>
</gene>
<comment type="pathway">
    <text evidence="1">Bacterial outer membrane biogenesis; LPS O-antigen biosynthesis.</text>
</comment>
<reference evidence="4" key="3">
    <citation type="journal article" date="2023" name="J. Biotechnol.">
        <title>Draft Genome Sequences of Endophytic Pseudomonas Strains, Isolated from the Interior of Brassicaceae Plants.</title>
        <authorList>
            <person name="Kaneko H."/>
            <person name="Furuya T."/>
        </authorList>
    </citation>
    <scope>NUCLEOTIDE SEQUENCE</scope>
    <source>
        <strain evidence="4">RS3R-1</strain>
    </source>
</reference>
<dbReference type="EMBL" id="BSCQ01000046">
    <property type="protein sequence ID" value="GLH45269.1"/>
    <property type="molecule type" value="Genomic_DNA"/>
</dbReference>
<accession>A0ABQ5PP71</accession>
<proteinExistence type="inferred from homology"/>
<sequence>MDKICFVTGGAGFIGCALSASLASRYSKVIAIDNMHPQIHSSSDRPEFLHPSVELMVADITRPETWSDLLSTYTPSVIYHLAAETGTGQSLMESSRHAEVNILGTTRMLDALSAHDKLPERIILTSSRAVYGEGGWTNSNGDIIYPGQRTNEMLTNSQWDFPGLTAAPFNASQTLTYPTSIYGATKLSQEQLITCWANAYGVKTGILRLQNVYGVGQSLTNPYTGIVSFFSQMAKSKQSIPLYEDGEVVRDFVYISDVASALILAADTQETNFVYDIGSGKSITIHELASIIADRYEAPAPHICGKFRNGDVRFASCDIQNTVNALKWTPAVTVESGIEKLCAWIDSSDVRMTF</sequence>
<dbReference type="Pfam" id="PF01370">
    <property type="entry name" value="Epimerase"/>
    <property type="match status" value="1"/>
</dbReference>
<dbReference type="InterPro" id="IPR001509">
    <property type="entry name" value="Epimerase_deHydtase"/>
</dbReference>
<evidence type="ECO:0000313" key="4">
    <source>
        <dbReference type="EMBL" id="GLH45269.1"/>
    </source>
</evidence>
<organism evidence="4 5">
    <name type="scientific">Pseudomonas atacamensis</name>
    <dbReference type="NCBI Taxonomy" id="2565368"/>
    <lineage>
        <taxon>Bacteria</taxon>
        <taxon>Pseudomonadati</taxon>
        <taxon>Pseudomonadota</taxon>
        <taxon>Gammaproteobacteria</taxon>
        <taxon>Pseudomonadales</taxon>
        <taxon>Pseudomonadaceae</taxon>
        <taxon>Pseudomonas</taxon>
    </lineage>
</organism>
<dbReference type="PANTHER" id="PTHR43000">
    <property type="entry name" value="DTDP-D-GLUCOSE 4,6-DEHYDRATASE-RELATED"/>
    <property type="match status" value="1"/>
</dbReference>
<evidence type="ECO:0000259" key="3">
    <source>
        <dbReference type="Pfam" id="PF01370"/>
    </source>
</evidence>
<evidence type="ECO:0000256" key="2">
    <source>
        <dbReference type="ARBA" id="ARBA00007637"/>
    </source>
</evidence>
<dbReference type="RefSeq" id="WP_281895552.1">
    <property type="nucleotide sequence ID" value="NZ_BSCQ01000046.1"/>
</dbReference>
<keyword evidence="5" id="KW-1185">Reference proteome</keyword>
<reference evidence="4" key="2">
    <citation type="submission" date="2022-11" db="EMBL/GenBank/DDBJ databases">
        <title>Draft genome sequencing of Pseudomonas atacamensis RS3R1.</title>
        <authorList>
            <person name="Furuya T."/>
            <person name="Kaneko H."/>
        </authorList>
    </citation>
    <scope>NUCLEOTIDE SEQUENCE</scope>
    <source>
        <strain evidence="4">RS3R-1</strain>
    </source>
</reference>
<dbReference type="SUPFAM" id="SSF51735">
    <property type="entry name" value="NAD(P)-binding Rossmann-fold domains"/>
    <property type="match status" value="1"/>
</dbReference>
<feature type="domain" description="NAD-dependent epimerase/dehydratase" evidence="3">
    <location>
        <begin position="6"/>
        <end position="278"/>
    </location>
</feature>
<comment type="similarity">
    <text evidence="2">Belongs to the NAD(P)-dependent epimerase/dehydratase family.</text>
</comment>
<dbReference type="Gene3D" id="3.40.50.720">
    <property type="entry name" value="NAD(P)-binding Rossmann-like Domain"/>
    <property type="match status" value="1"/>
</dbReference>
<comment type="caution">
    <text evidence="4">The sequence shown here is derived from an EMBL/GenBank/DDBJ whole genome shotgun (WGS) entry which is preliminary data.</text>
</comment>